<comment type="subcellular location">
    <subcellularLocation>
        <location evidence="1">Membrane</location>
    </subcellularLocation>
</comment>
<dbReference type="GeneID" id="57169702"/>
<dbReference type="STRING" id="948102.BKG76_23045"/>
<dbReference type="EMBL" id="MLIK01000024">
    <property type="protein sequence ID" value="OHU19335.1"/>
    <property type="molecule type" value="Genomic_DNA"/>
</dbReference>
<dbReference type="GO" id="GO:0016020">
    <property type="term" value="C:membrane"/>
    <property type="evidence" value="ECO:0007669"/>
    <property type="project" value="UniProtKB-SubCell"/>
</dbReference>
<feature type="domain" description="Cyclic nucleotide-binding" evidence="6">
    <location>
        <begin position="356"/>
        <end position="454"/>
    </location>
</feature>
<dbReference type="SUPFAM" id="SSF50182">
    <property type="entry name" value="Sm-like ribonucleoproteins"/>
    <property type="match status" value="1"/>
</dbReference>
<dbReference type="InterPro" id="IPR010920">
    <property type="entry name" value="LSM_dom_sf"/>
</dbReference>
<gene>
    <name evidence="7" type="ORF">BKG76_23045</name>
</gene>
<feature type="transmembrane region" description="Helical" evidence="5">
    <location>
        <begin position="6"/>
        <end position="28"/>
    </location>
</feature>
<feature type="transmembrane region" description="Helical" evidence="5">
    <location>
        <begin position="75"/>
        <end position="99"/>
    </location>
</feature>
<dbReference type="PANTHER" id="PTHR30566:SF25">
    <property type="entry name" value="INNER MEMBRANE PROTEIN"/>
    <property type="match status" value="1"/>
</dbReference>
<dbReference type="PANTHER" id="PTHR30566">
    <property type="entry name" value="YNAI-RELATED MECHANOSENSITIVE ION CHANNEL"/>
    <property type="match status" value="1"/>
</dbReference>
<dbReference type="PROSITE" id="PS50042">
    <property type="entry name" value="CNMP_BINDING_3"/>
    <property type="match status" value="1"/>
</dbReference>
<reference evidence="7 8" key="1">
    <citation type="submission" date="2016-10" db="EMBL/GenBank/DDBJ databases">
        <title>Evaluation of Human, Veterinary and Environmental Mycobacterium chelonae Isolates by Core Genome Phylogenomic Analysis, Targeted Gene Comparison, and Anti-microbial Susceptibility Patterns: A Tale of Mistaken Identities.</title>
        <authorList>
            <person name="Fogelson S.B."/>
            <person name="Camus A.C."/>
            <person name="Lorenz W."/>
            <person name="Vasireddy R."/>
            <person name="Vasireddy S."/>
            <person name="Smith T."/>
            <person name="Brown-Elliott B.A."/>
            <person name="Wallace R.J.Jr."/>
            <person name="Hasan N.A."/>
            <person name="Reischl U."/>
            <person name="Sanchez S."/>
        </authorList>
    </citation>
    <scope>NUCLEOTIDE SEQUENCE [LARGE SCALE GENOMIC DNA]</scope>
    <source>
        <strain evidence="7 8">1559</strain>
    </source>
</reference>
<dbReference type="AlphaFoldDB" id="A0A1S1L4B8"/>
<dbReference type="InterPro" id="IPR023408">
    <property type="entry name" value="MscS_beta-dom_sf"/>
</dbReference>
<organism evidence="7 8">
    <name type="scientific">Mycobacteroides franklinii</name>
    <dbReference type="NCBI Taxonomy" id="948102"/>
    <lineage>
        <taxon>Bacteria</taxon>
        <taxon>Bacillati</taxon>
        <taxon>Actinomycetota</taxon>
        <taxon>Actinomycetes</taxon>
        <taxon>Mycobacteriales</taxon>
        <taxon>Mycobacteriaceae</taxon>
        <taxon>Mycobacteroides</taxon>
    </lineage>
</organism>
<evidence type="ECO:0000259" key="6">
    <source>
        <dbReference type="PROSITE" id="PS50042"/>
    </source>
</evidence>
<dbReference type="OrthoDB" id="9775207at2"/>
<proteinExistence type="predicted"/>
<evidence type="ECO:0000313" key="8">
    <source>
        <dbReference type="Proteomes" id="UP000179616"/>
    </source>
</evidence>
<accession>A0A1S1L4B8</accession>
<evidence type="ECO:0000256" key="1">
    <source>
        <dbReference type="ARBA" id="ARBA00004370"/>
    </source>
</evidence>
<dbReference type="Proteomes" id="UP000179616">
    <property type="component" value="Unassembled WGS sequence"/>
</dbReference>
<dbReference type="Gene3D" id="2.60.120.10">
    <property type="entry name" value="Jelly Rolls"/>
    <property type="match status" value="1"/>
</dbReference>
<feature type="transmembrane region" description="Helical" evidence="5">
    <location>
        <begin position="142"/>
        <end position="173"/>
    </location>
</feature>
<evidence type="ECO:0000256" key="5">
    <source>
        <dbReference type="SAM" id="Phobius"/>
    </source>
</evidence>
<keyword evidence="2 5" id="KW-0812">Transmembrane</keyword>
<feature type="transmembrane region" description="Helical" evidence="5">
    <location>
        <begin position="40"/>
        <end position="63"/>
    </location>
</feature>
<dbReference type="Gene3D" id="2.30.30.60">
    <property type="match status" value="1"/>
</dbReference>
<dbReference type="CDD" id="cd00038">
    <property type="entry name" value="CAP_ED"/>
    <property type="match status" value="1"/>
</dbReference>
<evidence type="ECO:0000256" key="4">
    <source>
        <dbReference type="ARBA" id="ARBA00023136"/>
    </source>
</evidence>
<dbReference type="Pfam" id="PF00924">
    <property type="entry name" value="MS_channel_2nd"/>
    <property type="match status" value="1"/>
</dbReference>
<dbReference type="InterPro" id="IPR018490">
    <property type="entry name" value="cNMP-bd_dom_sf"/>
</dbReference>
<dbReference type="Pfam" id="PF00027">
    <property type="entry name" value="cNMP_binding"/>
    <property type="match status" value="1"/>
</dbReference>
<sequence length="473" mass="51651">MTDILTSPWFFWSVGIALGLPLGLIVLTEWQQALRAKHSVLVRPVTVLRNYLLPLGALLLLLIEAKQIPPEETAVRLVGTLFAFVVLVLVLSGVSATLFHGAPEGTWRKRVPIIFVDVARFVVIVVGLGMIFSYIWGANVRGLFTALGVTSIVMGLALQQSVGQIVSGLLMLFEQPFRIGDWLDTPTAHGHVVEVNWRAVHLQTDSGLQITPNSVLATASFTNVSRPEGKHKIAIVSVFSLDDPPDQVCATLLKVAAGLPQLREGTQPSSIPLGGIEYRTTIPLRSFDNDGQAKATFLRWIWYAARRDGLHLDHATEAWSTPERVADAIQTVVAPTLRIGPEDQQALIAHSTLQRYGADEKIQDSGEVPTHMLFIVSGRVLLTAVTADGAEISVATLDEGSFLGQSTLTRQPVIGRAYAVGEVTVVQIEREQVETLVHRNPVLMQEFGRTIEERRASVRQAITPEALAQSRSD</sequence>
<protein>
    <recommendedName>
        <fullName evidence="6">Cyclic nucleotide-binding domain-containing protein</fullName>
    </recommendedName>
</protein>
<comment type="caution">
    <text evidence="7">The sequence shown here is derived from an EMBL/GenBank/DDBJ whole genome shotgun (WGS) entry which is preliminary data.</text>
</comment>
<dbReference type="InterPro" id="IPR000595">
    <property type="entry name" value="cNMP-bd_dom"/>
</dbReference>
<keyword evidence="3 5" id="KW-1133">Transmembrane helix</keyword>
<dbReference type="Gene3D" id="1.10.287.1260">
    <property type="match status" value="1"/>
</dbReference>
<dbReference type="SMART" id="SM00100">
    <property type="entry name" value="cNMP"/>
    <property type="match status" value="1"/>
</dbReference>
<dbReference type="RefSeq" id="WP_070939981.1">
    <property type="nucleotide sequence ID" value="NZ_MLIK01000024.1"/>
</dbReference>
<name>A0A1S1L4B8_9MYCO</name>
<dbReference type="SUPFAM" id="SSF51206">
    <property type="entry name" value="cAMP-binding domain-like"/>
    <property type="match status" value="1"/>
</dbReference>
<evidence type="ECO:0000256" key="3">
    <source>
        <dbReference type="ARBA" id="ARBA00022989"/>
    </source>
</evidence>
<dbReference type="InterPro" id="IPR006685">
    <property type="entry name" value="MscS_channel_2nd"/>
</dbReference>
<feature type="transmembrane region" description="Helical" evidence="5">
    <location>
        <begin position="111"/>
        <end position="136"/>
    </location>
</feature>
<dbReference type="InterPro" id="IPR014710">
    <property type="entry name" value="RmlC-like_jellyroll"/>
</dbReference>
<dbReference type="GO" id="GO:0055085">
    <property type="term" value="P:transmembrane transport"/>
    <property type="evidence" value="ECO:0007669"/>
    <property type="project" value="InterPro"/>
</dbReference>
<evidence type="ECO:0000256" key="2">
    <source>
        <dbReference type="ARBA" id="ARBA00022692"/>
    </source>
</evidence>
<evidence type="ECO:0000313" key="7">
    <source>
        <dbReference type="EMBL" id="OHU19335.1"/>
    </source>
</evidence>
<keyword evidence="4 5" id="KW-0472">Membrane</keyword>